<protein>
    <submittedName>
        <fullName evidence="2">Uncharacterized protein</fullName>
    </submittedName>
</protein>
<gene>
    <name evidence="2" type="ORF">HZA61_02475</name>
</gene>
<reference evidence="2" key="1">
    <citation type="submission" date="2020-07" db="EMBL/GenBank/DDBJ databases">
        <title>Huge and variable diversity of episymbiotic CPR bacteria and DPANN archaea in groundwater ecosystems.</title>
        <authorList>
            <person name="He C.Y."/>
            <person name="Keren R."/>
            <person name="Whittaker M."/>
            <person name="Farag I.F."/>
            <person name="Doudna J."/>
            <person name="Cate J.H.D."/>
            <person name="Banfield J.F."/>
        </authorList>
    </citation>
    <scope>NUCLEOTIDE SEQUENCE</scope>
    <source>
        <strain evidence="2">NC_groundwater_1813_Pr3_B-0.1um_71_17</strain>
    </source>
</reference>
<evidence type="ECO:0000313" key="2">
    <source>
        <dbReference type="EMBL" id="MBI5168333.1"/>
    </source>
</evidence>
<evidence type="ECO:0000256" key="1">
    <source>
        <dbReference type="SAM" id="MobiDB-lite"/>
    </source>
</evidence>
<organism evidence="2 3">
    <name type="scientific">Eiseniibacteriota bacterium</name>
    <dbReference type="NCBI Taxonomy" id="2212470"/>
    <lineage>
        <taxon>Bacteria</taxon>
        <taxon>Candidatus Eiseniibacteriota</taxon>
    </lineage>
</organism>
<accession>A0A933SAQ3</accession>
<proteinExistence type="predicted"/>
<evidence type="ECO:0000313" key="3">
    <source>
        <dbReference type="Proteomes" id="UP000696931"/>
    </source>
</evidence>
<feature type="region of interest" description="Disordered" evidence="1">
    <location>
        <begin position="1"/>
        <end position="21"/>
    </location>
</feature>
<comment type="caution">
    <text evidence="2">The sequence shown here is derived from an EMBL/GenBank/DDBJ whole genome shotgun (WGS) entry which is preliminary data.</text>
</comment>
<dbReference type="Proteomes" id="UP000696931">
    <property type="component" value="Unassembled WGS sequence"/>
</dbReference>
<sequence length="191" mass="20454">MAATPKSAARPARSTPAKGAAKGATAAPLTLVYGDDHVFGLVAPAGWAVDDTSGLGSRIRVVLYPVGQKWDTAPTVMYANVLHQDTRRPKTLTQMVVHDVEQFQKANPRGKVVAAPMMRTAKGRTAQVRWFAPDGGEPSEAVAYIEEPELVMLLVLSSRENGGFKKALPAFQSLVEHYEFVGGGIQTPSAR</sequence>
<dbReference type="EMBL" id="JACRIW010000020">
    <property type="protein sequence ID" value="MBI5168333.1"/>
    <property type="molecule type" value="Genomic_DNA"/>
</dbReference>
<dbReference type="AlphaFoldDB" id="A0A933SAQ3"/>
<name>A0A933SAQ3_UNCEI</name>